<dbReference type="Gene3D" id="1.10.150.240">
    <property type="entry name" value="Putative phosphatase, domain 2"/>
    <property type="match status" value="1"/>
</dbReference>
<reference evidence="2" key="1">
    <citation type="journal article" date="2019" name="Int. J. Syst. Evol. Microbiol.">
        <title>The Global Catalogue of Microorganisms (GCM) 10K type strain sequencing project: providing services to taxonomists for standard genome sequencing and annotation.</title>
        <authorList>
            <consortium name="The Broad Institute Genomics Platform"/>
            <consortium name="The Broad Institute Genome Sequencing Center for Infectious Disease"/>
            <person name="Wu L."/>
            <person name="Ma J."/>
        </authorList>
    </citation>
    <scope>NUCLEOTIDE SEQUENCE [LARGE SCALE GENOMIC DNA]</scope>
    <source>
        <strain evidence="2">JCM 16014</strain>
    </source>
</reference>
<dbReference type="PANTHER" id="PTHR43434">
    <property type="entry name" value="PHOSPHOGLYCOLATE PHOSPHATASE"/>
    <property type="match status" value="1"/>
</dbReference>
<dbReference type="RefSeq" id="WP_344665367.1">
    <property type="nucleotide sequence ID" value="NZ_BAAAQN010000009.1"/>
</dbReference>
<sequence length="234" mass="25030">MNSSLLVLWDIDRTLIMTGGVGREVFAQAFEQVTGLALKEMPEPGGLTEPVIFQRALELHGLVDQDGLFARFERLQADGYRERAEDLRSQGQVLPGVVEALEGYSVRADVVSSVLTGNPRESAIAKLQIFGLDSYLNLDCGAFGSDDSDRAALVRVAWQRAKAAFGHAFGPLNTVIVGDTPKDVAAGQANGVYVVGVATGKYTEAQLRDAGANAVLPDLTAFPRLRALIDRGQG</sequence>
<dbReference type="InterPro" id="IPR023214">
    <property type="entry name" value="HAD_sf"/>
</dbReference>
<accession>A0ABP5FD24</accession>
<dbReference type="InterPro" id="IPR036412">
    <property type="entry name" value="HAD-like_sf"/>
</dbReference>
<gene>
    <name evidence="1" type="ORF">GCM10009839_21400</name>
</gene>
<evidence type="ECO:0000313" key="1">
    <source>
        <dbReference type="EMBL" id="GAA2023523.1"/>
    </source>
</evidence>
<dbReference type="SFLD" id="SFLDG01129">
    <property type="entry name" value="C1.5:_HAD__Beta-PGM__Phosphata"/>
    <property type="match status" value="1"/>
</dbReference>
<dbReference type="SUPFAM" id="SSF56784">
    <property type="entry name" value="HAD-like"/>
    <property type="match status" value="1"/>
</dbReference>
<dbReference type="Proteomes" id="UP001500751">
    <property type="component" value="Unassembled WGS sequence"/>
</dbReference>
<proteinExistence type="predicted"/>
<name>A0ABP5FD24_9ACTN</name>
<dbReference type="InterPro" id="IPR023198">
    <property type="entry name" value="PGP-like_dom2"/>
</dbReference>
<protein>
    <submittedName>
        <fullName evidence="1">Haloacid dehalogenase-like hydrolase</fullName>
    </submittedName>
</protein>
<dbReference type="Pfam" id="PF12710">
    <property type="entry name" value="HAD"/>
    <property type="match status" value="1"/>
</dbReference>
<organism evidence="1 2">
    <name type="scientific">Catenulispora yoronensis</name>
    <dbReference type="NCBI Taxonomy" id="450799"/>
    <lineage>
        <taxon>Bacteria</taxon>
        <taxon>Bacillati</taxon>
        <taxon>Actinomycetota</taxon>
        <taxon>Actinomycetes</taxon>
        <taxon>Catenulisporales</taxon>
        <taxon>Catenulisporaceae</taxon>
        <taxon>Catenulispora</taxon>
    </lineage>
</organism>
<keyword evidence="2" id="KW-1185">Reference proteome</keyword>
<dbReference type="SFLD" id="SFLDS00003">
    <property type="entry name" value="Haloacid_Dehalogenase"/>
    <property type="match status" value="1"/>
</dbReference>
<evidence type="ECO:0000313" key="2">
    <source>
        <dbReference type="Proteomes" id="UP001500751"/>
    </source>
</evidence>
<dbReference type="Gene3D" id="3.40.50.1000">
    <property type="entry name" value="HAD superfamily/HAD-like"/>
    <property type="match status" value="1"/>
</dbReference>
<dbReference type="InterPro" id="IPR050155">
    <property type="entry name" value="HAD-like_hydrolase_sf"/>
</dbReference>
<dbReference type="EMBL" id="BAAAQN010000009">
    <property type="protein sequence ID" value="GAA2023523.1"/>
    <property type="molecule type" value="Genomic_DNA"/>
</dbReference>
<comment type="caution">
    <text evidence="1">The sequence shown here is derived from an EMBL/GenBank/DDBJ whole genome shotgun (WGS) entry which is preliminary data.</text>
</comment>
<dbReference type="PANTHER" id="PTHR43434:SF1">
    <property type="entry name" value="PHOSPHOGLYCOLATE PHOSPHATASE"/>
    <property type="match status" value="1"/>
</dbReference>